<comment type="caution">
    <text evidence="2">The sequence shown here is derived from an EMBL/GenBank/DDBJ whole genome shotgun (WGS) entry which is preliminary data.</text>
</comment>
<sequence length="293" mass="33068">MAKMFQKFGLDCTSTHNPPPFETMMNEEQVDALLTGRTLKQSGSGLGCRDSKSFVKKTVNMTSYVTECENSSPALSEYEEGVKTLLMSSRKPVLTGRLARWTVILHQFNNKYVPQKAVKGQALADFLAAHPVPDDSSLMLDLPDEEVMQREIKKGWEMYFDGASKNPDGEKQNDQKNNQSGIGIVFVTQKGGIILHSFSLTEGCSNNEAEYEAIIMELELSLEVSIDDLTIYGDSELIIKQLNGEYQIRKPNILHYYERAYYLFFPNSQSSRSDLFVEREMVGPMLWLASLTL</sequence>
<dbReference type="CDD" id="cd09279">
    <property type="entry name" value="RNase_HI_like"/>
    <property type="match status" value="1"/>
</dbReference>
<dbReference type="SUPFAM" id="SSF53098">
    <property type="entry name" value="Ribonuclease H-like"/>
    <property type="match status" value="1"/>
</dbReference>
<organism evidence="2 3">
    <name type="scientific">Escallonia rubra</name>
    <dbReference type="NCBI Taxonomy" id="112253"/>
    <lineage>
        <taxon>Eukaryota</taxon>
        <taxon>Viridiplantae</taxon>
        <taxon>Streptophyta</taxon>
        <taxon>Embryophyta</taxon>
        <taxon>Tracheophyta</taxon>
        <taxon>Spermatophyta</taxon>
        <taxon>Magnoliopsida</taxon>
        <taxon>eudicotyledons</taxon>
        <taxon>Gunneridae</taxon>
        <taxon>Pentapetalae</taxon>
        <taxon>asterids</taxon>
        <taxon>campanulids</taxon>
        <taxon>Escalloniales</taxon>
        <taxon>Escalloniaceae</taxon>
        <taxon>Escallonia</taxon>
    </lineage>
</organism>
<dbReference type="GO" id="GO:0004523">
    <property type="term" value="F:RNA-DNA hybrid ribonuclease activity"/>
    <property type="evidence" value="ECO:0007669"/>
    <property type="project" value="InterPro"/>
</dbReference>
<dbReference type="PROSITE" id="PS50879">
    <property type="entry name" value="RNASE_H_1"/>
    <property type="match status" value="1"/>
</dbReference>
<reference evidence="2" key="1">
    <citation type="submission" date="2022-12" db="EMBL/GenBank/DDBJ databases">
        <title>Draft genome assemblies for two species of Escallonia (Escalloniales).</title>
        <authorList>
            <person name="Chanderbali A."/>
            <person name="Dervinis C."/>
            <person name="Anghel I."/>
            <person name="Soltis D."/>
            <person name="Soltis P."/>
            <person name="Zapata F."/>
        </authorList>
    </citation>
    <scope>NUCLEOTIDE SEQUENCE</scope>
    <source>
        <strain evidence="2">UCBG92.1500</strain>
        <tissue evidence="2">Leaf</tissue>
    </source>
</reference>
<evidence type="ECO:0000313" key="2">
    <source>
        <dbReference type="EMBL" id="KAK2985428.1"/>
    </source>
</evidence>
<dbReference type="PANTHER" id="PTHR48475:SF1">
    <property type="entry name" value="RNASE H TYPE-1 DOMAIN-CONTAINING PROTEIN"/>
    <property type="match status" value="1"/>
</dbReference>
<accession>A0AA88RA08</accession>
<proteinExistence type="predicted"/>
<dbReference type="GO" id="GO:0003676">
    <property type="term" value="F:nucleic acid binding"/>
    <property type="evidence" value="ECO:0007669"/>
    <property type="project" value="InterPro"/>
</dbReference>
<dbReference type="InterPro" id="IPR036397">
    <property type="entry name" value="RNaseH_sf"/>
</dbReference>
<dbReference type="Pfam" id="PF13456">
    <property type="entry name" value="RVT_3"/>
    <property type="match status" value="1"/>
</dbReference>
<evidence type="ECO:0000313" key="3">
    <source>
        <dbReference type="Proteomes" id="UP001187471"/>
    </source>
</evidence>
<name>A0AA88RA08_9ASTE</name>
<dbReference type="AlphaFoldDB" id="A0AA88RA08"/>
<dbReference type="InterPro" id="IPR002156">
    <property type="entry name" value="RNaseH_domain"/>
</dbReference>
<evidence type="ECO:0000259" key="1">
    <source>
        <dbReference type="PROSITE" id="PS50879"/>
    </source>
</evidence>
<gene>
    <name evidence="2" type="ORF">RJ640_006066</name>
</gene>
<dbReference type="EMBL" id="JAVXUO010001155">
    <property type="protein sequence ID" value="KAK2985428.1"/>
    <property type="molecule type" value="Genomic_DNA"/>
</dbReference>
<protein>
    <recommendedName>
        <fullName evidence="1">RNase H type-1 domain-containing protein</fullName>
    </recommendedName>
</protein>
<dbReference type="Gene3D" id="3.30.420.10">
    <property type="entry name" value="Ribonuclease H-like superfamily/Ribonuclease H"/>
    <property type="match status" value="1"/>
</dbReference>
<dbReference type="PANTHER" id="PTHR48475">
    <property type="entry name" value="RIBONUCLEASE H"/>
    <property type="match status" value="1"/>
</dbReference>
<dbReference type="InterPro" id="IPR012337">
    <property type="entry name" value="RNaseH-like_sf"/>
</dbReference>
<feature type="domain" description="RNase H type-1" evidence="1">
    <location>
        <begin position="152"/>
        <end position="293"/>
    </location>
</feature>
<dbReference type="Proteomes" id="UP001187471">
    <property type="component" value="Unassembled WGS sequence"/>
</dbReference>
<keyword evidence="3" id="KW-1185">Reference proteome</keyword>